<feature type="transmembrane region" description="Helical" evidence="16">
    <location>
        <begin position="67"/>
        <end position="85"/>
    </location>
</feature>
<proteinExistence type="inferred from homology"/>
<keyword evidence="4 16" id="KW-0812">Transmembrane</keyword>
<evidence type="ECO:0000256" key="5">
    <source>
        <dbReference type="ARBA" id="ARBA00022960"/>
    </source>
</evidence>
<dbReference type="GO" id="GO:0005886">
    <property type="term" value="C:plasma membrane"/>
    <property type="evidence" value="ECO:0007669"/>
    <property type="project" value="TreeGrafter"/>
</dbReference>
<evidence type="ECO:0000256" key="9">
    <source>
        <dbReference type="ARBA" id="ARBA00032370"/>
    </source>
</evidence>
<evidence type="ECO:0000256" key="12">
    <source>
        <dbReference type="ARBA" id="ARBA00041185"/>
    </source>
</evidence>
<comment type="catalytic activity">
    <reaction evidence="15">
        <text>[GlcNAc-(1-&gt;4)-Mur2Ac(oyl-L-Ala-gamma-D-Glu-L-Lys-D-Ala-D-Ala)](n)-di-trans,octa-cis-undecaprenyl diphosphate + beta-D-GlcNAc-(1-&gt;4)-Mur2Ac(oyl-L-Ala-gamma-D-Glu-L-Lys-D-Ala-D-Ala)-di-trans,octa-cis-undecaprenyl diphosphate = [GlcNAc-(1-&gt;4)-Mur2Ac(oyl-L-Ala-gamma-D-Glu-L-Lys-D-Ala-D-Ala)](n+1)-di-trans,octa-cis-undecaprenyl diphosphate + di-trans,octa-cis-undecaprenyl diphosphate + H(+)</text>
        <dbReference type="Rhea" id="RHEA:23708"/>
        <dbReference type="Rhea" id="RHEA-COMP:9602"/>
        <dbReference type="Rhea" id="RHEA-COMP:9603"/>
        <dbReference type="ChEBI" id="CHEBI:15378"/>
        <dbReference type="ChEBI" id="CHEBI:58405"/>
        <dbReference type="ChEBI" id="CHEBI:60033"/>
        <dbReference type="ChEBI" id="CHEBI:78435"/>
        <dbReference type="EC" id="2.4.99.28"/>
    </reaction>
</comment>
<comment type="similarity">
    <text evidence="11">Belongs to the SEDS family. FtsW subfamily.</text>
</comment>
<dbReference type="GO" id="GO:0009252">
    <property type="term" value="P:peptidoglycan biosynthetic process"/>
    <property type="evidence" value="ECO:0007669"/>
    <property type="project" value="UniProtKB-KW"/>
</dbReference>
<evidence type="ECO:0000256" key="2">
    <source>
        <dbReference type="ARBA" id="ARBA00022676"/>
    </source>
</evidence>
<name>A0A2G9YC89_9BACT</name>
<feature type="transmembrane region" description="Helical" evidence="16">
    <location>
        <begin position="122"/>
        <end position="144"/>
    </location>
</feature>
<dbReference type="Proteomes" id="UP000231480">
    <property type="component" value="Unassembled WGS sequence"/>
</dbReference>
<feature type="transmembrane region" description="Helical" evidence="16">
    <location>
        <begin position="281"/>
        <end position="301"/>
    </location>
</feature>
<evidence type="ECO:0000313" key="17">
    <source>
        <dbReference type="EMBL" id="PIP16848.1"/>
    </source>
</evidence>
<organism evidence="17 18">
    <name type="scientific">Candidatus Portnoybacteria bacterium CG23_combo_of_CG06-09_8_20_14_all_37_13</name>
    <dbReference type="NCBI Taxonomy" id="1974819"/>
    <lineage>
        <taxon>Bacteria</taxon>
        <taxon>Candidatus Portnoyibacteriota</taxon>
    </lineage>
</organism>
<evidence type="ECO:0000256" key="6">
    <source>
        <dbReference type="ARBA" id="ARBA00022984"/>
    </source>
</evidence>
<protein>
    <recommendedName>
        <fullName evidence="12">Probable peptidoglycan glycosyltransferase FtsW</fullName>
        <ecNumber evidence="14">2.4.99.28</ecNumber>
    </recommendedName>
    <alternativeName>
        <fullName evidence="13">Cell division protein FtsW</fullName>
    </alternativeName>
    <alternativeName>
        <fullName evidence="10">Cell wall polymerase</fullName>
    </alternativeName>
    <alternativeName>
        <fullName evidence="9">Peptidoglycan polymerase</fullName>
    </alternativeName>
</protein>
<dbReference type="GO" id="GO:0051301">
    <property type="term" value="P:cell division"/>
    <property type="evidence" value="ECO:0007669"/>
    <property type="project" value="InterPro"/>
</dbReference>
<keyword evidence="8 16" id="KW-0472">Membrane</keyword>
<dbReference type="GO" id="GO:0008955">
    <property type="term" value="F:peptidoglycan glycosyltransferase activity"/>
    <property type="evidence" value="ECO:0007669"/>
    <property type="project" value="UniProtKB-EC"/>
</dbReference>
<gene>
    <name evidence="17" type="ORF">COX44_03180</name>
</gene>
<sequence length="372" mass="41081">MLFCFHRAAPVLGFLNMSLTGERNLKNMSKQKPDYILLAVIIALVLFGLIILISVSAEEPYYIKHQILYGILIGSVGFFVAYKINYKIWQKLALPFLVLSLILLGLIFIPKIGISYGGAKRWLQIGFIFQPGEIVKLSFIIFLASLLANKTKLVPFLAWTSLIVLLFIFQPDIGTMSLIILIAVIIYFTAGAKLWQIGVCFFSGIAALFVLIKLSAYRLNRVWTFLYSKLDPQGISYQINQALIALGSGGFLGLGWGYSQQRVFLPAVVTDSIFAVLGEELGFAGTMILVILFFVLALRGFKIAIISSDQFARLLAVGITSWLVLQAFVNIMAITGLIPLTGIPLPFISYGSTSMIMCLFGAGILLNISRYT</sequence>
<dbReference type="Pfam" id="PF01098">
    <property type="entry name" value="FTSW_RODA_SPOVE"/>
    <property type="match status" value="1"/>
</dbReference>
<feature type="transmembrane region" description="Helical" evidence="16">
    <location>
        <begin position="347"/>
        <end position="368"/>
    </location>
</feature>
<evidence type="ECO:0000256" key="7">
    <source>
        <dbReference type="ARBA" id="ARBA00022989"/>
    </source>
</evidence>
<keyword evidence="5" id="KW-0133">Cell shape</keyword>
<dbReference type="InterPro" id="IPR001182">
    <property type="entry name" value="FtsW/RodA"/>
</dbReference>
<evidence type="ECO:0000256" key="11">
    <source>
        <dbReference type="ARBA" id="ARBA00038053"/>
    </source>
</evidence>
<evidence type="ECO:0000256" key="4">
    <source>
        <dbReference type="ARBA" id="ARBA00022692"/>
    </source>
</evidence>
<keyword evidence="6" id="KW-0573">Peptidoglycan synthesis</keyword>
<comment type="caution">
    <text evidence="17">The sequence shown here is derived from an EMBL/GenBank/DDBJ whole genome shotgun (WGS) entry which is preliminary data.</text>
</comment>
<evidence type="ECO:0000256" key="1">
    <source>
        <dbReference type="ARBA" id="ARBA00004141"/>
    </source>
</evidence>
<dbReference type="AlphaFoldDB" id="A0A2G9YC89"/>
<dbReference type="PANTHER" id="PTHR30474:SF2">
    <property type="entry name" value="PEPTIDOGLYCAN GLYCOSYLTRANSFERASE FTSW-RELATED"/>
    <property type="match status" value="1"/>
</dbReference>
<feature type="transmembrane region" description="Helical" evidence="16">
    <location>
        <begin position="194"/>
        <end position="216"/>
    </location>
</feature>
<feature type="transmembrane region" description="Helical" evidence="16">
    <location>
        <begin position="313"/>
        <end position="335"/>
    </location>
</feature>
<dbReference type="GO" id="GO:0008360">
    <property type="term" value="P:regulation of cell shape"/>
    <property type="evidence" value="ECO:0007669"/>
    <property type="project" value="UniProtKB-KW"/>
</dbReference>
<comment type="subcellular location">
    <subcellularLocation>
        <location evidence="1">Membrane</location>
        <topology evidence="1">Multi-pass membrane protein</topology>
    </subcellularLocation>
</comment>
<evidence type="ECO:0000256" key="14">
    <source>
        <dbReference type="ARBA" id="ARBA00044770"/>
    </source>
</evidence>
<evidence type="ECO:0000256" key="3">
    <source>
        <dbReference type="ARBA" id="ARBA00022679"/>
    </source>
</evidence>
<feature type="transmembrane region" description="Helical" evidence="16">
    <location>
        <begin position="35"/>
        <end position="55"/>
    </location>
</feature>
<dbReference type="PANTHER" id="PTHR30474">
    <property type="entry name" value="CELL CYCLE PROTEIN"/>
    <property type="match status" value="1"/>
</dbReference>
<dbReference type="GO" id="GO:0015648">
    <property type="term" value="F:lipid-linked peptidoglycan transporter activity"/>
    <property type="evidence" value="ECO:0007669"/>
    <property type="project" value="TreeGrafter"/>
</dbReference>
<accession>A0A2G9YC89</accession>
<dbReference type="EMBL" id="PCRH01000068">
    <property type="protein sequence ID" value="PIP16848.1"/>
    <property type="molecule type" value="Genomic_DNA"/>
</dbReference>
<evidence type="ECO:0000256" key="10">
    <source>
        <dbReference type="ARBA" id="ARBA00033270"/>
    </source>
</evidence>
<reference evidence="17 18" key="1">
    <citation type="submission" date="2017-09" db="EMBL/GenBank/DDBJ databases">
        <title>Depth-based differentiation of microbial function through sediment-hosted aquifers and enrichment of novel symbionts in the deep terrestrial subsurface.</title>
        <authorList>
            <person name="Probst A.J."/>
            <person name="Ladd B."/>
            <person name="Jarett J.K."/>
            <person name="Geller-Mcgrath D.E."/>
            <person name="Sieber C.M."/>
            <person name="Emerson J.B."/>
            <person name="Anantharaman K."/>
            <person name="Thomas B.C."/>
            <person name="Malmstrom R."/>
            <person name="Stieglmeier M."/>
            <person name="Klingl A."/>
            <person name="Woyke T."/>
            <person name="Ryan C.M."/>
            <person name="Banfield J.F."/>
        </authorList>
    </citation>
    <scope>NUCLEOTIDE SEQUENCE [LARGE SCALE GENOMIC DNA]</scope>
    <source>
        <strain evidence="17">CG23_combo_of_CG06-09_8_20_14_all_37_13</strain>
    </source>
</reference>
<evidence type="ECO:0000256" key="13">
    <source>
        <dbReference type="ARBA" id="ARBA00041418"/>
    </source>
</evidence>
<evidence type="ECO:0000256" key="16">
    <source>
        <dbReference type="SAM" id="Phobius"/>
    </source>
</evidence>
<feature type="transmembrane region" description="Helical" evidence="16">
    <location>
        <begin position="92"/>
        <end position="110"/>
    </location>
</feature>
<evidence type="ECO:0000313" key="18">
    <source>
        <dbReference type="Proteomes" id="UP000231480"/>
    </source>
</evidence>
<feature type="transmembrane region" description="Helical" evidence="16">
    <location>
        <begin position="237"/>
        <end position="258"/>
    </location>
</feature>
<dbReference type="EC" id="2.4.99.28" evidence="14"/>
<keyword evidence="2" id="KW-0328">Glycosyltransferase</keyword>
<evidence type="ECO:0000256" key="15">
    <source>
        <dbReference type="ARBA" id="ARBA00049902"/>
    </source>
</evidence>
<feature type="transmembrane region" description="Helical" evidence="16">
    <location>
        <begin position="156"/>
        <end position="188"/>
    </location>
</feature>
<evidence type="ECO:0000256" key="8">
    <source>
        <dbReference type="ARBA" id="ARBA00023136"/>
    </source>
</evidence>
<keyword evidence="3" id="KW-0808">Transferase</keyword>
<keyword evidence="7 16" id="KW-1133">Transmembrane helix</keyword>
<dbReference type="GO" id="GO:0032153">
    <property type="term" value="C:cell division site"/>
    <property type="evidence" value="ECO:0007669"/>
    <property type="project" value="TreeGrafter"/>
</dbReference>